<keyword evidence="1" id="KW-1133">Transmembrane helix</keyword>
<name>A0A381XQ69_9ZZZZ</name>
<protein>
    <submittedName>
        <fullName evidence="2">Uncharacterized protein</fullName>
    </submittedName>
</protein>
<organism evidence="2">
    <name type="scientific">marine metagenome</name>
    <dbReference type="NCBI Taxonomy" id="408172"/>
    <lineage>
        <taxon>unclassified sequences</taxon>
        <taxon>metagenomes</taxon>
        <taxon>ecological metagenomes</taxon>
    </lineage>
</organism>
<dbReference type="EMBL" id="UINC01015994">
    <property type="protein sequence ID" value="SVA66936.1"/>
    <property type="molecule type" value="Genomic_DNA"/>
</dbReference>
<evidence type="ECO:0000256" key="1">
    <source>
        <dbReference type="SAM" id="Phobius"/>
    </source>
</evidence>
<accession>A0A381XQ69</accession>
<keyword evidence="1" id="KW-0812">Transmembrane</keyword>
<proteinExistence type="predicted"/>
<reference evidence="2" key="1">
    <citation type="submission" date="2018-05" db="EMBL/GenBank/DDBJ databases">
        <authorList>
            <person name="Lanie J.A."/>
            <person name="Ng W.-L."/>
            <person name="Kazmierczak K.M."/>
            <person name="Andrzejewski T.M."/>
            <person name="Davidsen T.M."/>
            <person name="Wayne K.J."/>
            <person name="Tettelin H."/>
            <person name="Glass J.I."/>
            <person name="Rusch D."/>
            <person name="Podicherti R."/>
            <person name="Tsui H.-C.T."/>
            <person name="Winkler M.E."/>
        </authorList>
    </citation>
    <scope>NUCLEOTIDE SEQUENCE</scope>
</reference>
<gene>
    <name evidence="2" type="ORF">METZ01_LOCUS119790</name>
</gene>
<sequence>MVLENILKKYKETPQGVRSLLDLSGLILAIIIIFIIFHNIFPGENKKTEENTIAIESDEPGENYEEIISSLPSGKVNFYESKDGYQLTLAEYEAVCKNTKIVTQRAVMGAHITDIDAQKLYKDNGNNMINTSVKWDSSSNACMVEYTLEAVVGTTHTITVVGQAKGFLNTGIDTRVYFIKSY</sequence>
<feature type="transmembrane region" description="Helical" evidence="1">
    <location>
        <begin position="20"/>
        <end position="41"/>
    </location>
</feature>
<evidence type="ECO:0000313" key="2">
    <source>
        <dbReference type="EMBL" id="SVA66936.1"/>
    </source>
</evidence>
<keyword evidence="1" id="KW-0472">Membrane</keyword>
<dbReference type="AlphaFoldDB" id="A0A381XQ69"/>